<evidence type="ECO:0000313" key="1">
    <source>
        <dbReference type="EMBL" id="KAL0122786.1"/>
    </source>
</evidence>
<dbReference type="EMBL" id="JADYXP020000006">
    <property type="protein sequence ID" value="KAL0122786.1"/>
    <property type="molecule type" value="Genomic_DNA"/>
</dbReference>
<keyword evidence="2" id="KW-1185">Reference proteome</keyword>
<proteinExistence type="predicted"/>
<comment type="caution">
    <text evidence="1">The sequence shown here is derived from an EMBL/GenBank/DDBJ whole genome shotgun (WGS) entry which is preliminary data.</text>
</comment>
<gene>
    <name evidence="1" type="ORF">PUN28_007467</name>
</gene>
<organism evidence="1 2">
    <name type="scientific">Cardiocondyla obscurior</name>
    <dbReference type="NCBI Taxonomy" id="286306"/>
    <lineage>
        <taxon>Eukaryota</taxon>
        <taxon>Metazoa</taxon>
        <taxon>Ecdysozoa</taxon>
        <taxon>Arthropoda</taxon>
        <taxon>Hexapoda</taxon>
        <taxon>Insecta</taxon>
        <taxon>Pterygota</taxon>
        <taxon>Neoptera</taxon>
        <taxon>Endopterygota</taxon>
        <taxon>Hymenoptera</taxon>
        <taxon>Apocrita</taxon>
        <taxon>Aculeata</taxon>
        <taxon>Formicoidea</taxon>
        <taxon>Formicidae</taxon>
        <taxon>Myrmicinae</taxon>
        <taxon>Cardiocondyla</taxon>
    </lineage>
</organism>
<dbReference type="AlphaFoldDB" id="A0AAW2G6E4"/>
<accession>A0AAW2G6E4</accession>
<protein>
    <submittedName>
        <fullName evidence="1">Uncharacterized protein</fullName>
    </submittedName>
</protein>
<evidence type="ECO:0000313" key="2">
    <source>
        <dbReference type="Proteomes" id="UP001430953"/>
    </source>
</evidence>
<name>A0AAW2G6E4_9HYME</name>
<sequence>MQRPIQLVLQNLRTGHYRSAFSLSRKPVESVDIVQARVCSCCKILTSDRAFQVYVPYPRNLITGKWEMVFAHRSCEKYEMKINPYR</sequence>
<reference evidence="1 2" key="1">
    <citation type="submission" date="2023-03" db="EMBL/GenBank/DDBJ databases">
        <title>High recombination rates correlate with genetic variation in Cardiocondyla obscurior ants.</title>
        <authorList>
            <person name="Errbii M."/>
        </authorList>
    </citation>
    <scope>NUCLEOTIDE SEQUENCE [LARGE SCALE GENOMIC DNA]</scope>
    <source>
        <strain evidence="1">Alpha-2009</strain>
        <tissue evidence="1">Whole body</tissue>
    </source>
</reference>
<dbReference type="Proteomes" id="UP001430953">
    <property type="component" value="Unassembled WGS sequence"/>
</dbReference>